<sequence>MVSGMLAVNARSRERGVGGEQWGKKGKGMVYALPHRSACTFSPRCFAPPTGAHHTPHRGAPQSTSLCELSWLHLSSLVRTTGENTATDQIESKKRLASASPRPSLYSFSKLTWSPFSKLLYGHPALVASLVSGQTSVHIPKHLPALLYHSGSSRYPCACFAYLCATVASLVHSSR</sequence>
<organism evidence="1 2">
    <name type="scientific">Actinidia rufa</name>
    <dbReference type="NCBI Taxonomy" id="165716"/>
    <lineage>
        <taxon>Eukaryota</taxon>
        <taxon>Viridiplantae</taxon>
        <taxon>Streptophyta</taxon>
        <taxon>Embryophyta</taxon>
        <taxon>Tracheophyta</taxon>
        <taxon>Spermatophyta</taxon>
        <taxon>Magnoliopsida</taxon>
        <taxon>eudicotyledons</taxon>
        <taxon>Gunneridae</taxon>
        <taxon>Pentapetalae</taxon>
        <taxon>asterids</taxon>
        <taxon>Ericales</taxon>
        <taxon>Actinidiaceae</taxon>
        <taxon>Actinidia</taxon>
    </lineage>
</organism>
<proteinExistence type="predicted"/>
<protein>
    <submittedName>
        <fullName evidence="1">Signal peptide peptidase</fullName>
    </submittedName>
</protein>
<accession>A0A7J0HD42</accession>
<keyword evidence="2" id="KW-1185">Reference proteome</keyword>
<reference evidence="1 2" key="1">
    <citation type="submission" date="2019-07" db="EMBL/GenBank/DDBJ databases">
        <title>De Novo Assembly of kiwifruit Actinidia rufa.</title>
        <authorList>
            <person name="Sugita-Konishi S."/>
            <person name="Sato K."/>
            <person name="Mori E."/>
            <person name="Abe Y."/>
            <person name="Kisaki G."/>
            <person name="Hamano K."/>
            <person name="Suezawa K."/>
            <person name="Otani M."/>
            <person name="Fukuda T."/>
            <person name="Manabe T."/>
            <person name="Gomi K."/>
            <person name="Tabuchi M."/>
            <person name="Akimitsu K."/>
            <person name="Kataoka I."/>
        </authorList>
    </citation>
    <scope>NUCLEOTIDE SEQUENCE [LARGE SCALE GENOMIC DNA]</scope>
    <source>
        <strain evidence="2">cv. Fuchu</strain>
    </source>
</reference>
<dbReference type="Proteomes" id="UP000585474">
    <property type="component" value="Unassembled WGS sequence"/>
</dbReference>
<dbReference type="EMBL" id="BJWL01000028">
    <property type="protein sequence ID" value="GFZ20634.1"/>
    <property type="molecule type" value="Genomic_DNA"/>
</dbReference>
<dbReference type="AlphaFoldDB" id="A0A7J0HD42"/>
<comment type="caution">
    <text evidence="1">The sequence shown here is derived from an EMBL/GenBank/DDBJ whole genome shotgun (WGS) entry which is preliminary data.</text>
</comment>
<gene>
    <name evidence="1" type="ORF">Acr_28g0013390</name>
</gene>
<evidence type="ECO:0000313" key="2">
    <source>
        <dbReference type="Proteomes" id="UP000585474"/>
    </source>
</evidence>
<evidence type="ECO:0000313" key="1">
    <source>
        <dbReference type="EMBL" id="GFZ20634.1"/>
    </source>
</evidence>
<name>A0A7J0HD42_9ERIC</name>